<dbReference type="Proteomes" id="UP000321907">
    <property type="component" value="Unassembled WGS sequence"/>
</dbReference>
<evidence type="ECO:0000313" key="4">
    <source>
        <dbReference type="Proteomes" id="UP000321907"/>
    </source>
</evidence>
<dbReference type="PANTHER" id="PTHR40050:SF1">
    <property type="entry name" value="INNER SPORE COAT PROTEIN H"/>
    <property type="match status" value="1"/>
</dbReference>
<evidence type="ECO:0000259" key="2">
    <source>
        <dbReference type="PROSITE" id="PS51841"/>
    </source>
</evidence>
<dbReference type="PANTHER" id="PTHR40050">
    <property type="entry name" value="INNER SPORE COAT PROTEIN H"/>
    <property type="match status" value="1"/>
</dbReference>
<evidence type="ECO:0000256" key="1">
    <source>
        <dbReference type="SAM" id="SignalP"/>
    </source>
</evidence>
<dbReference type="RefSeq" id="WP_147930026.1">
    <property type="nucleotide sequence ID" value="NZ_VOXD01000008.1"/>
</dbReference>
<feature type="domain" description="LTD" evidence="2">
    <location>
        <begin position="681"/>
        <end position="802"/>
    </location>
</feature>
<dbReference type="NCBIfam" id="NF041940">
    <property type="entry name" value="choice_anch_X"/>
    <property type="match status" value="1"/>
</dbReference>
<dbReference type="SUPFAM" id="SSF74853">
    <property type="entry name" value="Lamin A/C globular tail domain"/>
    <property type="match status" value="2"/>
</dbReference>
<dbReference type="Pfam" id="PF18962">
    <property type="entry name" value="Por_Secre_tail"/>
    <property type="match status" value="1"/>
</dbReference>
<name>A0A5C7FXM2_9BACT</name>
<organism evidence="3 4">
    <name type="scientific">Neolewinella aurantiaca</name>
    <dbReference type="NCBI Taxonomy" id="2602767"/>
    <lineage>
        <taxon>Bacteria</taxon>
        <taxon>Pseudomonadati</taxon>
        <taxon>Bacteroidota</taxon>
        <taxon>Saprospiria</taxon>
        <taxon>Saprospirales</taxon>
        <taxon>Lewinellaceae</taxon>
        <taxon>Neolewinella</taxon>
    </lineage>
</organism>
<evidence type="ECO:0000313" key="3">
    <source>
        <dbReference type="EMBL" id="TXF90269.1"/>
    </source>
</evidence>
<dbReference type="AlphaFoldDB" id="A0A5C7FXM2"/>
<comment type="caution">
    <text evidence="3">The sequence shown here is derived from an EMBL/GenBank/DDBJ whole genome shotgun (WGS) entry which is preliminary data.</text>
</comment>
<accession>A0A5C7FXM2</accession>
<dbReference type="Pfam" id="PF08757">
    <property type="entry name" value="CotH"/>
    <property type="match status" value="1"/>
</dbReference>
<feature type="chain" id="PRO_5023033655" evidence="1">
    <location>
        <begin position="20"/>
        <end position="925"/>
    </location>
</feature>
<keyword evidence="4" id="KW-1185">Reference proteome</keyword>
<dbReference type="Gene3D" id="2.60.40.1260">
    <property type="entry name" value="Lamin Tail domain"/>
    <property type="match status" value="2"/>
</dbReference>
<dbReference type="Pfam" id="PF00932">
    <property type="entry name" value="LTD"/>
    <property type="match status" value="2"/>
</dbReference>
<dbReference type="InterPro" id="IPR014867">
    <property type="entry name" value="Spore_coat_CotH_CotH2/3/7"/>
</dbReference>
<gene>
    <name evidence="3" type="ORF">FUA23_07050</name>
</gene>
<proteinExistence type="predicted"/>
<protein>
    <submittedName>
        <fullName evidence="3">T9SS type A sorting domain-containing protein</fullName>
    </submittedName>
</protein>
<dbReference type="PROSITE" id="PS51841">
    <property type="entry name" value="LTD"/>
    <property type="match status" value="2"/>
</dbReference>
<feature type="domain" description="LTD" evidence="2">
    <location>
        <begin position="525"/>
        <end position="645"/>
    </location>
</feature>
<dbReference type="InterPro" id="IPR036415">
    <property type="entry name" value="Lamin_tail_dom_sf"/>
</dbReference>
<sequence>MQKFLPLLLTAFVSASAGAQGLYDLSTIQTIEITFAESNWDQLLDQAYATTEDYILAQSVTVNGVTMDSVGVKYKGNSTYQANQTKNPFHIELDTYKDHIYDGYTDIKLSNVAKDPSFVREVLSYQIARQYMDAPLSNYANVYVNGELIGLYSNSESISRKFVDKYYGSKDNTRVKCNPPAGAGQGTTLVPDLQYRGEDSSAYYAAYELKSDNGWSELIDLCDTLANHIDAIDQILDVDRALWMLAFDNVLVNLDSYIGSFAQNYYLYRDDYGRFLPTVWDLNESFGVFSDSGTIRYNSTNQKAQMSHLLHENDAAWPLMSQLMSVPQYKRKYLAHVKTMLQENFSNGTYEQTAIEFQSTIDEAVQADDNKFFTYANFTSNLNSDIGGGPGGGGPGAAQTPGITSLMDARASYLLGLSDFTQTEPVIDAAALSNPTPDLGETVTVTANVTDALRVYLNHRSVNGAPFEQIEMYDDGTHNDEAAGDGIYATQLLVSSPLTEYYFYAENDDIGKFAPQRAEHEFYEISIETTSSLAGDLVINEFMASNDTTQADQDGDFDDWIELYNNTSESISLDGFYLSDDAGNLTKWAFPAGTTIEGNGYLIVWADEDLDQDGLHADFKLSAGGETVLLMDANQAIVDSISYVDQETDISHGRFPNGTGDFQDMSPTFSAENTDQLPGGTDPGFTTSPLAGDLVVNEFMASNDTTMSDQDGDFDDWIELYNNTSESISLDGFYLSDDLGELTKWTFPAGTTIAGNGYLIIWADEDLDQDGLHADFKLSAGGETVVLSDANEALIDTITYADQETDISHGRYPNGTGDFMDMTPTFNAENSNGIVGTRYTPLVGADLTLYPNPTAGMLNVRLEEAYTNDLQFRLFATDGRLLRESVLNRGGITLEIDATNLPDGFYLLSLADGQAVETHKVVVRR</sequence>
<dbReference type="InterPro" id="IPR026444">
    <property type="entry name" value="Secre_tail"/>
</dbReference>
<reference evidence="3 4" key="1">
    <citation type="submission" date="2019-08" db="EMBL/GenBank/DDBJ databases">
        <title>Lewinella sp. strain SSH13 Genome sequencing and assembly.</title>
        <authorList>
            <person name="Kim I."/>
        </authorList>
    </citation>
    <scope>NUCLEOTIDE SEQUENCE [LARGE SCALE GENOMIC DNA]</scope>
    <source>
        <strain evidence="3 4">SSH13</strain>
    </source>
</reference>
<dbReference type="EMBL" id="VOXD01000008">
    <property type="protein sequence ID" value="TXF90269.1"/>
    <property type="molecule type" value="Genomic_DNA"/>
</dbReference>
<dbReference type="NCBIfam" id="TIGR04183">
    <property type="entry name" value="Por_Secre_tail"/>
    <property type="match status" value="1"/>
</dbReference>
<dbReference type="OrthoDB" id="8901262at2"/>
<dbReference type="InterPro" id="IPR001322">
    <property type="entry name" value="Lamin_tail_dom"/>
</dbReference>
<feature type="signal peptide" evidence="1">
    <location>
        <begin position="1"/>
        <end position="19"/>
    </location>
</feature>
<keyword evidence="1" id="KW-0732">Signal</keyword>